<dbReference type="Pfam" id="PF02485">
    <property type="entry name" value="Branch"/>
    <property type="match status" value="1"/>
</dbReference>
<evidence type="ECO:0000256" key="6">
    <source>
        <dbReference type="ARBA" id="ARBA00022968"/>
    </source>
</evidence>
<keyword evidence="7 11" id="KW-1133">Transmembrane helix</keyword>
<comment type="subcellular location">
    <subcellularLocation>
        <location evidence="1">Membrane</location>
        <topology evidence="1">Single-pass type II membrane protein</topology>
    </subcellularLocation>
</comment>
<comment type="pathway">
    <text evidence="2">Protein modification; protein glycosylation.</text>
</comment>
<feature type="transmembrane region" description="Helical" evidence="11">
    <location>
        <begin position="7"/>
        <end position="28"/>
    </location>
</feature>
<evidence type="ECO:0000313" key="14">
    <source>
        <dbReference type="RefSeq" id="XP_022310521.1"/>
    </source>
</evidence>
<evidence type="ECO:0000256" key="5">
    <source>
        <dbReference type="ARBA" id="ARBA00022692"/>
    </source>
</evidence>
<keyword evidence="8 11" id="KW-0472">Membrane</keyword>
<keyword evidence="6" id="KW-0735">Signal-anchor</keyword>
<evidence type="ECO:0000256" key="3">
    <source>
        <dbReference type="ARBA" id="ARBA00022676"/>
    </source>
</evidence>
<evidence type="ECO:0000256" key="9">
    <source>
        <dbReference type="ARBA" id="ARBA00023180"/>
    </source>
</evidence>
<keyword evidence="5 11" id="KW-0812">Transmembrane</keyword>
<dbReference type="InterPro" id="IPR003406">
    <property type="entry name" value="Glyco_trans_14"/>
</dbReference>
<evidence type="ECO:0000256" key="10">
    <source>
        <dbReference type="ARBA" id="ARBA00038150"/>
    </source>
</evidence>
<accession>A0A8B8C6N4</accession>
<keyword evidence="4" id="KW-0808">Transferase</keyword>
<dbReference type="PANTHER" id="PTHR19297:SF191">
    <property type="entry name" value="PROTEIN XYLOSYLTRANSFERASE"/>
    <property type="match status" value="1"/>
</dbReference>
<dbReference type="OrthoDB" id="2019572at2759"/>
<keyword evidence="12" id="KW-1185">Reference proteome</keyword>
<dbReference type="GO" id="GO:0016020">
    <property type="term" value="C:membrane"/>
    <property type="evidence" value="ECO:0007669"/>
    <property type="project" value="UniProtKB-SubCell"/>
</dbReference>
<reference evidence="12" key="1">
    <citation type="submission" date="2024-06" db="UniProtKB">
        <authorList>
            <consortium name="RefSeq"/>
        </authorList>
    </citation>
    <scope>NUCLEOTIDE SEQUENCE [LARGE SCALE GENOMIC DNA]</scope>
    <source>
        <tissue evidence="13">Whole sample</tissue>
    </source>
</reference>
<dbReference type="GeneID" id="111115897"/>
<dbReference type="RefSeq" id="XP_022310513.1">
    <property type="nucleotide sequence ID" value="XM_022454805.1"/>
</dbReference>
<dbReference type="KEGG" id="cvn:111115897"/>
<dbReference type="PANTHER" id="PTHR19297">
    <property type="entry name" value="GLYCOSYLTRANSFERASE 14 FAMILY MEMBER"/>
    <property type="match status" value="1"/>
</dbReference>
<dbReference type="AlphaFoldDB" id="A0A8B8C6N4"/>
<evidence type="ECO:0000313" key="13">
    <source>
        <dbReference type="RefSeq" id="XP_022310513.1"/>
    </source>
</evidence>
<dbReference type="GO" id="GO:0008375">
    <property type="term" value="F:acetylglucosaminyltransferase activity"/>
    <property type="evidence" value="ECO:0007669"/>
    <property type="project" value="TreeGrafter"/>
</dbReference>
<evidence type="ECO:0000256" key="8">
    <source>
        <dbReference type="ARBA" id="ARBA00023136"/>
    </source>
</evidence>
<dbReference type="RefSeq" id="XP_022310521.1">
    <property type="nucleotide sequence ID" value="XM_022454813.1"/>
</dbReference>
<keyword evidence="9" id="KW-0325">Glycoprotein</keyword>
<sequence length="445" mass="52355">MVQRRFTTFFISSSFSIILIFTIHNIVWRNPHSIVGSFNKEADLNLQSVRRRLVHDVDCPRIIEGDDTEIFFAAELMKRKEFNFITDDELRELAQNCEMFFKTFDYNRFIVSQEELDFPIAFSLIVHKNAVQIERLLRAIYRPHNVYCIHIDRKADSSLHDAIAAVIKCLPNVFIASKLENVIYAGYSRLQADINCMYDLLHYSSVKWKYFINLPAQEYPLKTNAEIVKILKLLNGTCSIESKYDKVFHYRVTQSYWENPKTLNVERRYLRKSPPPHNMTVGKGSAYGAFSRRFVEFALNDERAQDLLKWTEDTYSPDETFWATLAINKHLGTPGIKYTASGVPNRRVWMTTNVAWGYRGNPGCFGQYVREVCVYGVGDLQRLVTEREFFANKFYHDFQPYALMCLEEWLFNKSATTLPFELYYYKKLINPTRYMIRVNLKKRLN</sequence>
<evidence type="ECO:0000256" key="11">
    <source>
        <dbReference type="SAM" id="Phobius"/>
    </source>
</evidence>
<evidence type="ECO:0000256" key="1">
    <source>
        <dbReference type="ARBA" id="ARBA00004606"/>
    </source>
</evidence>
<name>A0A8B8C6N4_CRAVI</name>
<keyword evidence="3" id="KW-0328">Glycosyltransferase</keyword>
<dbReference type="Proteomes" id="UP000694844">
    <property type="component" value="Chromosome 1"/>
</dbReference>
<gene>
    <name evidence="13 14" type="primary">LOC111115897</name>
</gene>
<protein>
    <submittedName>
        <fullName evidence="13 14">Beta-1,3-galactosyl-O-glycosyl-glycoprotein beta-1,6-N-acetylglucosaminyltransferase 4-like</fullName>
    </submittedName>
</protein>
<evidence type="ECO:0000313" key="12">
    <source>
        <dbReference type="Proteomes" id="UP000694844"/>
    </source>
</evidence>
<evidence type="ECO:0000256" key="7">
    <source>
        <dbReference type="ARBA" id="ARBA00022989"/>
    </source>
</evidence>
<evidence type="ECO:0000256" key="2">
    <source>
        <dbReference type="ARBA" id="ARBA00004922"/>
    </source>
</evidence>
<evidence type="ECO:0000256" key="4">
    <source>
        <dbReference type="ARBA" id="ARBA00022679"/>
    </source>
</evidence>
<proteinExistence type="inferred from homology"/>
<reference evidence="14" key="2">
    <citation type="submission" date="2025-04" db="UniProtKB">
        <authorList>
            <consortium name="RefSeq"/>
        </authorList>
    </citation>
    <scope>IDENTIFICATION</scope>
    <source>
        <tissue evidence="14">Whole sample</tissue>
    </source>
</reference>
<organism evidence="12 14">
    <name type="scientific">Crassostrea virginica</name>
    <name type="common">Eastern oyster</name>
    <dbReference type="NCBI Taxonomy" id="6565"/>
    <lineage>
        <taxon>Eukaryota</taxon>
        <taxon>Metazoa</taxon>
        <taxon>Spiralia</taxon>
        <taxon>Lophotrochozoa</taxon>
        <taxon>Mollusca</taxon>
        <taxon>Bivalvia</taxon>
        <taxon>Autobranchia</taxon>
        <taxon>Pteriomorphia</taxon>
        <taxon>Ostreida</taxon>
        <taxon>Ostreoidea</taxon>
        <taxon>Ostreidae</taxon>
        <taxon>Crassostrea</taxon>
    </lineage>
</organism>
<comment type="similarity">
    <text evidence="10">Belongs to the glycosyltransferase 14 family.</text>
</comment>